<dbReference type="eggNOG" id="COG1376">
    <property type="taxonomic scope" value="Bacteria"/>
</dbReference>
<gene>
    <name evidence="9" type="ORF">NA8A_03755</name>
</gene>
<dbReference type="STRING" id="721133.SAMN05216176_101565"/>
<protein>
    <submittedName>
        <fullName evidence="9">ErfK/YbiS/YcfS/YnhG protein</fullName>
    </submittedName>
</protein>
<organism evidence="9 10">
    <name type="scientific">Nitratireductor indicus C115</name>
    <dbReference type="NCBI Taxonomy" id="1231190"/>
    <lineage>
        <taxon>Bacteria</taxon>
        <taxon>Pseudomonadati</taxon>
        <taxon>Pseudomonadota</taxon>
        <taxon>Alphaproteobacteria</taxon>
        <taxon>Hyphomicrobiales</taxon>
        <taxon>Phyllobacteriaceae</taxon>
        <taxon>Nitratireductor</taxon>
    </lineage>
</organism>
<dbReference type="GO" id="GO:0071972">
    <property type="term" value="F:peptidoglycan L,D-transpeptidase activity"/>
    <property type="evidence" value="ECO:0007669"/>
    <property type="project" value="TreeGrafter"/>
</dbReference>
<evidence type="ECO:0000256" key="6">
    <source>
        <dbReference type="ARBA" id="ARBA00023316"/>
    </source>
</evidence>
<keyword evidence="5 7" id="KW-0573">Peptidoglycan synthesis</keyword>
<name>K2N8R9_9HYPH</name>
<comment type="pathway">
    <text evidence="1 7">Cell wall biogenesis; peptidoglycan biosynthesis.</text>
</comment>
<keyword evidence="6 7" id="KW-0961">Cell wall biogenesis/degradation</keyword>
<proteinExistence type="inferred from homology"/>
<dbReference type="PANTHER" id="PTHR30582:SF2">
    <property type="entry name" value="L,D-TRANSPEPTIDASE YCIB-RELATED"/>
    <property type="match status" value="1"/>
</dbReference>
<evidence type="ECO:0000256" key="1">
    <source>
        <dbReference type="ARBA" id="ARBA00004752"/>
    </source>
</evidence>
<evidence type="ECO:0000313" key="9">
    <source>
        <dbReference type="EMBL" id="EKF43893.1"/>
    </source>
</evidence>
<dbReference type="PROSITE" id="PS52029">
    <property type="entry name" value="LD_TPASE"/>
    <property type="match status" value="1"/>
</dbReference>
<dbReference type="Proteomes" id="UP000007374">
    <property type="component" value="Unassembled WGS sequence"/>
</dbReference>
<dbReference type="InterPro" id="IPR050979">
    <property type="entry name" value="LD-transpeptidase"/>
</dbReference>
<dbReference type="OrthoDB" id="463216at2"/>
<dbReference type="EMBL" id="AMSI01000002">
    <property type="protein sequence ID" value="EKF43893.1"/>
    <property type="molecule type" value="Genomic_DNA"/>
</dbReference>
<comment type="similarity">
    <text evidence="2">Belongs to the YkuD family.</text>
</comment>
<keyword evidence="3" id="KW-0808">Transferase</keyword>
<dbReference type="GO" id="GO:0016740">
    <property type="term" value="F:transferase activity"/>
    <property type="evidence" value="ECO:0007669"/>
    <property type="project" value="UniProtKB-KW"/>
</dbReference>
<dbReference type="InterPro" id="IPR038063">
    <property type="entry name" value="Transpep_catalytic_dom"/>
</dbReference>
<evidence type="ECO:0000256" key="5">
    <source>
        <dbReference type="ARBA" id="ARBA00022984"/>
    </source>
</evidence>
<dbReference type="Gene3D" id="2.40.440.10">
    <property type="entry name" value="L,D-transpeptidase catalytic domain-like"/>
    <property type="match status" value="1"/>
</dbReference>
<keyword evidence="4 7" id="KW-0133">Cell shape</keyword>
<dbReference type="RefSeq" id="WP_009756028.1">
    <property type="nucleotide sequence ID" value="NZ_AMSI01000002.1"/>
</dbReference>
<dbReference type="GO" id="GO:0071555">
    <property type="term" value="P:cell wall organization"/>
    <property type="evidence" value="ECO:0007669"/>
    <property type="project" value="UniProtKB-UniRule"/>
</dbReference>
<dbReference type="CDD" id="cd16913">
    <property type="entry name" value="YkuD_like"/>
    <property type="match status" value="1"/>
</dbReference>
<accession>K2N8R9</accession>
<dbReference type="PANTHER" id="PTHR30582">
    <property type="entry name" value="L,D-TRANSPEPTIDASE"/>
    <property type="match status" value="1"/>
</dbReference>
<dbReference type="PATRIC" id="fig|1231190.3.peg.787"/>
<dbReference type="GO" id="GO:0018104">
    <property type="term" value="P:peptidoglycan-protein cross-linking"/>
    <property type="evidence" value="ECO:0007669"/>
    <property type="project" value="TreeGrafter"/>
</dbReference>
<keyword evidence="10" id="KW-1185">Reference proteome</keyword>
<dbReference type="Pfam" id="PF03734">
    <property type="entry name" value="YkuD"/>
    <property type="match status" value="1"/>
</dbReference>
<evidence type="ECO:0000256" key="4">
    <source>
        <dbReference type="ARBA" id="ARBA00022960"/>
    </source>
</evidence>
<feature type="active site" description="Nucleophile" evidence="7">
    <location>
        <position position="114"/>
    </location>
</feature>
<evidence type="ECO:0000256" key="7">
    <source>
        <dbReference type="PROSITE-ProRule" id="PRU01373"/>
    </source>
</evidence>
<dbReference type="InterPro" id="IPR005490">
    <property type="entry name" value="LD_TPept_cat_dom"/>
</dbReference>
<dbReference type="GO" id="GO:0008360">
    <property type="term" value="P:regulation of cell shape"/>
    <property type="evidence" value="ECO:0007669"/>
    <property type="project" value="UniProtKB-UniRule"/>
</dbReference>
<dbReference type="GO" id="GO:0005576">
    <property type="term" value="C:extracellular region"/>
    <property type="evidence" value="ECO:0007669"/>
    <property type="project" value="TreeGrafter"/>
</dbReference>
<dbReference type="AlphaFoldDB" id="K2N8R9"/>
<dbReference type="SUPFAM" id="SSF141523">
    <property type="entry name" value="L,D-transpeptidase catalytic domain-like"/>
    <property type="match status" value="1"/>
</dbReference>
<dbReference type="UniPathway" id="UPA00219"/>
<comment type="caution">
    <text evidence="9">The sequence shown here is derived from an EMBL/GenBank/DDBJ whole genome shotgun (WGS) entry which is preliminary data.</text>
</comment>
<evidence type="ECO:0000256" key="3">
    <source>
        <dbReference type="ARBA" id="ARBA00022679"/>
    </source>
</evidence>
<sequence length="143" mass="15809">MKSFFYALAVSGLILVGGAAEGLAANLVARVSLSKQEMTVTQGGRVLHRWRVSTARKGYVTPRGQWKPKRMHKMWHSRKYDMSPMPYSIFYHGGYAIHGTNAVSRLGRPASHGCVRLHTANAARLYSLVQRAGPGNTRIVVTD</sequence>
<feature type="active site" description="Proton donor/acceptor" evidence="7">
    <location>
        <position position="98"/>
    </location>
</feature>
<evidence type="ECO:0000256" key="2">
    <source>
        <dbReference type="ARBA" id="ARBA00005992"/>
    </source>
</evidence>
<feature type="domain" description="L,D-TPase catalytic" evidence="8">
    <location>
        <begin position="27"/>
        <end position="142"/>
    </location>
</feature>
<evidence type="ECO:0000259" key="8">
    <source>
        <dbReference type="PROSITE" id="PS52029"/>
    </source>
</evidence>
<reference evidence="9 10" key="1">
    <citation type="journal article" date="2012" name="J. Bacteriol.">
        <title>Genome Sequence of Nitratireductor indicus Type Strain C115.</title>
        <authorList>
            <person name="Lai Q."/>
            <person name="Li G."/>
            <person name="Yu Z."/>
            <person name="Shao Z."/>
        </authorList>
    </citation>
    <scope>NUCLEOTIDE SEQUENCE [LARGE SCALE GENOMIC DNA]</scope>
    <source>
        <strain evidence="9 10">C115</strain>
    </source>
</reference>
<evidence type="ECO:0000313" key="10">
    <source>
        <dbReference type="Proteomes" id="UP000007374"/>
    </source>
</evidence>